<sequence length="72" mass="8297">MGPGGSKLSNIAFSVMNPFPRRVLRSRRALHLEHLRAELQQLQRQQEALVKERAERKDKDLDTVASEDDDEL</sequence>
<evidence type="ECO:0000313" key="2">
    <source>
        <dbReference type="EMBL" id="TWW55500.1"/>
    </source>
</evidence>
<dbReference type="Proteomes" id="UP000324091">
    <property type="component" value="Chromosome 9"/>
</dbReference>
<gene>
    <name evidence="2" type="ORF">D4764_09G0005490</name>
</gene>
<proteinExistence type="predicted"/>
<comment type="caution">
    <text evidence="2">The sequence shown here is derived from an EMBL/GenBank/DDBJ whole genome shotgun (WGS) entry which is preliminary data.</text>
</comment>
<feature type="region of interest" description="Disordered" evidence="1">
    <location>
        <begin position="51"/>
        <end position="72"/>
    </location>
</feature>
<feature type="compositionally biased region" description="Basic and acidic residues" evidence="1">
    <location>
        <begin position="51"/>
        <end position="62"/>
    </location>
</feature>
<dbReference type="EMBL" id="RHFK02000022">
    <property type="protein sequence ID" value="TWW55500.1"/>
    <property type="molecule type" value="Genomic_DNA"/>
</dbReference>
<evidence type="ECO:0000256" key="1">
    <source>
        <dbReference type="SAM" id="MobiDB-lite"/>
    </source>
</evidence>
<reference evidence="2 3" key="1">
    <citation type="submission" date="2019-04" db="EMBL/GenBank/DDBJ databases">
        <title>Chromosome genome assembly for Takifugu flavidus.</title>
        <authorList>
            <person name="Xiao S."/>
        </authorList>
    </citation>
    <scope>NUCLEOTIDE SEQUENCE [LARGE SCALE GENOMIC DNA]</scope>
    <source>
        <strain evidence="2">HTHZ2018</strain>
        <tissue evidence="2">Muscle</tissue>
    </source>
</reference>
<keyword evidence="3" id="KW-1185">Reference proteome</keyword>
<accession>A0A5C6MQ10</accession>
<dbReference type="AlphaFoldDB" id="A0A5C6MQ10"/>
<name>A0A5C6MQ10_9TELE</name>
<organism evidence="2 3">
    <name type="scientific">Takifugu flavidus</name>
    <name type="common">sansaifugu</name>
    <dbReference type="NCBI Taxonomy" id="433684"/>
    <lineage>
        <taxon>Eukaryota</taxon>
        <taxon>Metazoa</taxon>
        <taxon>Chordata</taxon>
        <taxon>Craniata</taxon>
        <taxon>Vertebrata</taxon>
        <taxon>Euteleostomi</taxon>
        <taxon>Actinopterygii</taxon>
        <taxon>Neopterygii</taxon>
        <taxon>Teleostei</taxon>
        <taxon>Neoteleostei</taxon>
        <taxon>Acanthomorphata</taxon>
        <taxon>Eupercaria</taxon>
        <taxon>Tetraodontiformes</taxon>
        <taxon>Tetradontoidea</taxon>
        <taxon>Tetraodontidae</taxon>
        <taxon>Takifugu</taxon>
    </lineage>
</organism>
<protein>
    <submittedName>
        <fullName evidence="2">Uncharacterized protein</fullName>
    </submittedName>
</protein>
<evidence type="ECO:0000313" key="3">
    <source>
        <dbReference type="Proteomes" id="UP000324091"/>
    </source>
</evidence>